<reference evidence="1 2" key="1">
    <citation type="journal article" date="2019" name="Nat. Ecol. Evol.">
        <title>Megaphylogeny resolves global patterns of mushroom evolution.</title>
        <authorList>
            <person name="Varga T."/>
            <person name="Krizsan K."/>
            <person name="Foldi C."/>
            <person name="Dima B."/>
            <person name="Sanchez-Garcia M."/>
            <person name="Sanchez-Ramirez S."/>
            <person name="Szollosi G.J."/>
            <person name="Szarkandi J.G."/>
            <person name="Papp V."/>
            <person name="Albert L."/>
            <person name="Andreopoulos W."/>
            <person name="Angelini C."/>
            <person name="Antonin V."/>
            <person name="Barry K.W."/>
            <person name="Bougher N.L."/>
            <person name="Buchanan P."/>
            <person name="Buyck B."/>
            <person name="Bense V."/>
            <person name="Catcheside P."/>
            <person name="Chovatia M."/>
            <person name="Cooper J."/>
            <person name="Damon W."/>
            <person name="Desjardin D."/>
            <person name="Finy P."/>
            <person name="Geml J."/>
            <person name="Haridas S."/>
            <person name="Hughes K."/>
            <person name="Justo A."/>
            <person name="Karasinski D."/>
            <person name="Kautmanova I."/>
            <person name="Kiss B."/>
            <person name="Kocsube S."/>
            <person name="Kotiranta H."/>
            <person name="LaButti K.M."/>
            <person name="Lechner B.E."/>
            <person name="Liimatainen K."/>
            <person name="Lipzen A."/>
            <person name="Lukacs Z."/>
            <person name="Mihaltcheva S."/>
            <person name="Morgado L.N."/>
            <person name="Niskanen T."/>
            <person name="Noordeloos M.E."/>
            <person name="Ohm R.A."/>
            <person name="Ortiz-Santana B."/>
            <person name="Ovrebo C."/>
            <person name="Racz N."/>
            <person name="Riley R."/>
            <person name="Savchenko A."/>
            <person name="Shiryaev A."/>
            <person name="Soop K."/>
            <person name="Spirin V."/>
            <person name="Szebenyi C."/>
            <person name="Tomsovsky M."/>
            <person name="Tulloss R.E."/>
            <person name="Uehling J."/>
            <person name="Grigoriev I.V."/>
            <person name="Vagvolgyi C."/>
            <person name="Papp T."/>
            <person name="Martin F.M."/>
            <person name="Miettinen O."/>
            <person name="Hibbett D.S."/>
            <person name="Nagy L.G."/>
        </authorList>
    </citation>
    <scope>NUCLEOTIDE SEQUENCE [LARGE SCALE GENOMIC DNA]</scope>
    <source>
        <strain evidence="1 2">CBS 962.96</strain>
    </source>
</reference>
<name>A0A4S8KUF3_DENBC</name>
<sequence>MTDFTQHVPVYVLENDIDHCIREGHFEFIALHGLSVDFTTIHPSDIQQALEVLRTGFARAIFISRPLVGSLHMDHIVYDATALATKSFNMIKSNNGVLHGINTDFLGIHSAVMSAVPDPKYREVLVLGTGPMVKAAVYVLAKYFCCRKFYLKGLASSDTVREMILDLDANSHITPFSSDANPSRWTISCIVTDTDLTTDCRAIITKILHLQSSHKYSDHRGIFLDLGLRSGVEDSWSSLADDCSGWVFINPPMLQWASVPATWEQIGIDNMSAFICSSAENGPWFIDRTVTGI</sequence>
<dbReference type="Gene3D" id="3.40.50.10860">
    <property type="entry name" value="Leucine Dehydrogenase, chain A, domain 1"/>
    <property type="match status" value="1"/>
</dbReference>
<protein>
    <recommendedName>
        <fullName evidence="3">NAD(P)-binding protein</fullName>
    </recommendedName>
</protein>
<dbReference type="AlphaFoldDB" id="A0A4S8KUF3"/>
<dbReference type="Gene3D" id="3.40.50.720">
    <property type="entry name" value="NAD(P)-binding Rossmann-like Domain"/>
    <property type="match status" value="1"/>
</dbReference>
<evidence type="ECO:0000313" key="2">
    <source>
        <dbReference type="Proteomes" id="UP000297245"/>
    </source>
</evidence>
<gene>
    <name evidence="1" type="ORF">K435DRAFT_875489</name>
</gene>
<keyword evidence="2" id="KW-1185">Reference proteome</keyword>
<proteinExistence type="predicted"/>
<organism evidence="1 2">
    <name type="scientific">Dendrothele bispora (strain CBS 962.96)</name>
    <dbReference type="NCBI Taxonomy" id="1314807"/>
    <lineage>
        <taxon>Eukaryota</taxon>
        <taxon>Fungi</taxon>
        <taxon>Dikarya</taxon>
        <taxon>Basidiomycota</taxon>
        <taxon>Agaricomycotina</taxon>
        <taxon>Agaricomycetes</taxon>
        <taxon>Agaricomycetidae</taxon>
        <taxon>Agaricales</taxon>
        <taxon>Agaricales incertae sedis</taxon>
        <taxon>Dendrothele</taxon>
    </lineage>
</organism>
<evidence type="ECO:0008006" key="3">
    <source>
        <dbReference type="Google" id="ProtNLM"/>
    </source>
</evidence>
<dbReference type="Proteomes" id="UP000297245">
    <property type="component" value="Unassembled WGS sequence"/>
</dbReference>
<evidence type="ECO:0000313" key="1">
    <source>
        <dbReference type="EMBL" id="THU79410.1"/>
    </source>
</evidence>
<accession>A0A4S8KUF3</accession>
<dbReference type="EMBL" id="ML180028">
    <property type="protein sequence ID" value="THU79410.1"/>
    <property type="molecule type" value="Genomic_DNA"/>
</dbReference>